<organism evidence="2 3">
    <name type="scientific">Deinococcus radiotolerans</name>
    <dbReference type="NCBI Taxonomy" id="1309407"/>
    <lineage>
        <taxon>Bacteria</taxon>
        <taxon>Thermotogati</taxon>
        <taxon>Deinococcota</taxon>
        <taxon>Deinococci</taxon>
        <taxon>Deinococcales</taxon>
        <taxon>Deinococcaceae</taxon>
        <taxon>Deinococcus</taxon>
    </lineage>
</organism>
<dbReference type="Gene3D" id="2.60.40.10">
    <property type="entry name" value="Immunoglobulins"/>
    <property type="match status" value="2"/>
</dbReference>
<dbReference type="Pfam" id="PF06078">
    <property type="entry name" value="DUF937"/>
    <property type="match status" value="2"/>
</dbReference>
<dbReference type="InterPro" id="IPR009282">
    <property type="entry name" value="DUF937"/>
</dbReference>
<evidence type="ECO:0000313" key="2">
    <source>
        <dbReference type="EMBL" id="GGL02854.1"/>
    </source>
</evidence>
<proteinExistence type="predicted"/>
<comment type="caution">
    <text evidence="2">The sequence shown here is derived from an EMBL/GenBank/DDBJ whole genome shotgun (WGS) entry which is preliminary data.</text>
</comment>
<sequence>MNFAELLHSFFDESGAARLAQAADVDPAEVRRILDAGLPLQLNALTGQADTPAAAHLAEAVASLPHFETVGAVLNEPDGASNLRQAGELLGPALLGDGTGQLARQAAGLAGTSEDRAGRVLTLTLPLLLSLLGRAGLTAGNVSTLLRDLSGPLDPPATPPVVVPGLDAPSAETGGPGDALAAGATTAGLATLTGPALLDWLRAQLAGPVGERLGVAAGLGASGAGRATQAALPVLLAALVRRAGTDAGAQELLDRGAATRDLVDPDGAPVTRLLSDPAETARIEGQGRALLGSVFPNLDPVTGRLGSALGSSGASAGRLLALLGPFLLALLGARARAGGLGAADFRTLLGGLGGNLGGLLPAGLGGLRTLLDETPDVVPAVTPAAAAPVTPVVTPAAPPPVTPPVTPVRRGGFPWWIIPLLLLLGLGGCWLVNQNRAAPPAASSAQAASIVVTNPTSGADLPAEPFTMSGTGPASTALTIADQGQEVAQATVGADGNWTADLPAPTPGEHTYTVDGGGGRSELKVNVADASASTGANGDTSTSGDTNAASGSTDAGTAPTDSTGSAASGAATGNSASSSTGSAASGDAGSGAADPASPDASDASTAAAAGAFTISEPAADATLPAGTFTLRGNGTARQQVELFEDDTSLGKITVGPDGTWSFDVPSPAAGPHTYRVKAEDGTELASVGATVGEPAADASAASCTETYTLSMTNGQTVNEPFRFGGVGQGQGYSVTVKRGARTIGTKDIPLDATCGWSYQSRPGPGKITYEVRPLGDAAAAPLSTVNLTVAQ</sequence>
<accession>A0ABQ2FM81</accession>
<dbReference type="InterPro" id="IPR013783">
    <property type="entry name" value="Ig-like_fold"/>
</dbReference>
<feature type="region of interest" description="Disordered" evidence="1">
    <location>
        <begin position="498"/>
        <end position="604"/>
    </location>
</feature>
<name>A0ABQ2FM81_9DEIO</name>
<dbReference type="RefSeq" id="WP_189069044.1">
    <property type="nucleotide sequence ID" value="NZ_BMPE01000005.1"/>
</dbReference>
<keyword evidence="3" id="KW-1185">Reference proteome</keyword>
<feature type="compositionally biased region" description="Low complexity" evidence="1">
    <location>
        <begin position="555"/>
        <end position="604"/>
    </location>
</feature>
<evidence type="ECO:0000313" key="3">
    <source>
        <dbReference type="Proteomes" id="UP000604341"/>
    </source>
</evidence>
<protein>
    <recommendedName>
        <fullName evidence="4">Bacterial Ig domain-containing protein</fullName>
    </recommendedName>
</protein>
<feature type="compositionally biased region" description="Polar residues" evidence="1">
    <location>
        <begin position="531"/>
        <end position="554"/>
    </location>
</feature>
<dbReference type="Proteomes" id="UP000604341">
    <property type="component" value="Unassembled WGS sequence"/>
</dbReference>
<reference evidence="3" key="1">
    <citation type="journal article" date="2019" name="Int. J. Syst. Evol. Microbiol.">
        <title>The Global Catalogue of Microorganisms (GCM) 10K type strain sequencing project: providing services to taxonomists for standard genome sequencing and annotation.</title>
        <authorList>
            <consortium name="The Broad Institute Genomics Platform"/>
            <consortium name="The Broad Institute Genome Sequencing Center for Infectious Disease"/>
            <person name="Wu L."/>
            <person name="Ma J."/>
        </authorList>
    </citation>
    <scope>NUCLEOTIDE SEQUENCE [LARGE SCALE GENOMIC DNA]</scope>
    <source>
        <strain evidence="3">JCM 19173</strain>
    </source>
</reference>
<evidence type="ECO:0000256" key="1">
    <source>
        <dbReference type="SAM" id="MobiDB-lite"/>
    </source>
</evidence>
<dbReference type="EMBL" id="BMPE01000005">
    <property type="protein sequence ID" value="GGL02854.1"/>
    <property type="molecule type" value="Genomic_DNA"/>
</dbReference>
<gene>
    <name evidence="2" type="ORF">GCM10010844_21820</name>
</gene>
<evidence type="ECO:0008006" key="4">
    <source>
        <dbReference type="Google" id="ProtNLM"/>
    </source>
</evidence>